<evidence type="ECO:0000313" key="10">
    <source>
        <dbReference type="Proteomes" id="UP000292927"/>
    </source>
</evidence>
<keyword evidence="10" id="KW-1185">Reference proteome</keyword>
<keyword evidence="4 6" id="KW-0862">Zinc</keyword>
<dbReference type="GO" id="GO:0004181">
    <property type="term" value="F:metallocarboxypeptidase activity"/>
    <property type="evidence" value="ECO:0007669"/>
    <property type="project" value="InterPro"/>
</dbReference>
<evidence type="ECO:0000259" key="7">
    <source>
        <dbReference type="Pfam" id="PF01432"/>
    </source>
</evidence>
<sequence>MNTEWSLSGMYAGLDDPRYQEDLKQIDVLTAQLNKLVEKTGSMDQREAAVEILKTEEQMVSLLGKVGLYVGLRLAVDTANPELAAQDNLCMKKYAVMAKPLTSAKKFLAKLPEEVIAADEFLSEYSYLLAETKKEVSHLLDDEMEELISSMDMTGGSAWARLFTYLTSTVKVDYEGKTVTLSEIRNMAYSPDKTVRKTAYEAELVSYEKIQDSIAYALNNIKSQVTMLCRKRGYASPLEMTLEQSRMSKKTLEAMLEAMQEYLPKFHQYLRAKGKALGHENGLPWYDLFAPMGASDKRYSLEECRDLLIQVFSGFSEEMSGMMRRAFDESWIDFYPREGKEGGAFDAFADCLKQSRILTNYDGYFGDVDTLAHELGHAFHDRQIEYNRPLNQEYSMPVAETASTFNETHLLKAMLKESEGEEKLNLLESFLMNTTQIICDIYSRYLFETAVFEKCEDSFMMPDQLKEIMLDAQKKAYGDGLDQSCLHPYMWACKGHYYSSGLSFYNFPYAFGGLFAMGLYHMYEQEGSSFVPKYKAMLKATPTASIEEAAAMMGADLTKADFWRESLQAFAELIDEFCKICG</sequence>
<feature type="domain" description="Peptidase M3A/M3B catalytic" evidence="7">
    <location>
        <begin position="187"/>
        <end position="567"/>
    </location>
</feature>
<dbReference type="GO" id="GO:0006508">
    <property type="term" value="P:proteolysis"/>
    <property type="evidence" value="ECO:0007669"/>
    <property type="project" value="UniProtKB-KW"/>
</dbReference>
<comment type="cofactor">
    <cofactor evidence="6">
        <name>Zn(2+)</name>
        <dbReference type="ChEBI" id="CHEBI:29105"/>
    </cofactor>
    <text evidence="6">Binds 1 zinc ion.</text>
</comment>
<dbReference type="Gene3D" id="1.10.1370.20">
    <property type="entry name" value="Oligoendopeptidase f, C-terminal domain"/>
    <property type="match status" value="1"/>
</dbReference>
<evidence type="ECO:0000256" key="3">
    <source>
        <dbReference type="ARBA" id="ARBA00022801"/>
    </source>
</evidence>
<dbReference type="GO" id="GO:0004222">
    <property type="term" value="F:metalloendopeptidase activity"/>
    <property type="evidence" value="ECO:0007669"/>
    <property type="project" value="InterPro"/>
</dbReference>
<evidence type="ECO:0000256" key="1">
    <source>
        <dbReference type="ARBA" id="ARBA00022670"/>
    </source>
</evidence>
<dbReference type="EMBL" id="SGXF01000006">
    <property type="protein sequence ID" value="RZS93045.1"/>
    <property type="molecule type" value="Genomic_DNA"/>
</dbReference>
<dbReference type="OrthoDB" id="9769691at2"/>
<gene>
    <name evidence="9" type="ORF">EV209_2794</name>
</gene>
<dbReference type="PANTHER" id="PTHR34217:SF1">
    <property type="entry name" value="CARBOXYPEPTIDASE 1"/>
    <property type="match status" value="1"/>
</dbReference>
<evidence type="ECO:0000256" key="4">
    <source>
        <dbReference type="ARBA" id="ARBA00022833"/>
    </source>
</evidence>
<dbReference type="InterPro" id="IPR042088">
    <property type="entry name" value="OligoPept_F_C"/>
</dbReference>
<evidence type="ECO:0000313" key="9">
    <source>
        <dbReference type="EMBL" id="RZS93045.1"/>
    </source>
</evidence>
<evidence type="ECO:0000256" key="5">
    <source>
        <dbReference type="ARBA" id="ARBA00023049"/>
    </source>
</evidence>
<dbReference type="InterPro" id="IPR013647">
    <property type="entry name" value="OligopepF_N_dom"/>
</dbReference>
<name>A0A4Q7P042_9FIRM</name>
<dbReference type="Proteomes" id="UP000292927">
    <property type="component" value="Unassembled WGS sequence"/>
</dbReference>
<keyword evidence="2 6" id="KW-0479">Metal-binding</keyword>
<proteinExistence type="inferred from homology"/>
<dbReference type="NCBIfam" id="TIGR02290">
    <property type="entry name" value="M3_fam_3"/>
    <property type="match status" value="1"/>
</dbReference>
<comment type="caution">
    <text evidence="9">The sequence shown here is derived from an EMBL/GenBank/DDBJ whole genome shotgun (WGS) entry which is preliminary data.</text>
</comment>
<dbReference type="RefSeq" id="WP_130436037.1">
    <property type="nucleotide sequence ID" value="NZ_SGXF01000006.1"/>
</dbReference>
<evidence type="ECO:0000259" key="8">
    <source>
        <dbReference type="Pfam" id="PF08439"/>
    </source>
</evidence>
<organism evidence="9 10">
    <name type="scientific">Cuneatibacter caecimuris</name>
    <dbReference type="NCBI Taxonomy" id="1796618"/>
    <lineage>
        <taxon>Bacteria</taxon>
        <taxon>Bacillati</taxon>
        <taxon>Bacillota</taxon>
        <taxon>Clostridia</taxon>
        <taxon>Lachnospirales</taxon>
        <taxon>Lachnospiraceae</taxon>
        <taxon>Cuneatibacter</taxon>
    </lineage>
</organism>
<dbReference type="PANTHER" id="PTHR34217">
    <property type="entry name" value="METAL-DEPENDENT CARBOXYPEPTIDASE"/>
    <property type="match status" value="1"/>
</dbReference>
<dbReference type="Pfam" id="PF08439">
    <property type="entry name" value="Peptidase_M3_N"/>
    <property type="match status" value="1"/>
</dbReference>
<dbReference type="Pfam" id="PF01432">
    <property type="entry name" value="Peptidase_M3"/>
    <property type="match status" value="1"/>
</dbReference>
<dbReference type="InterPro" id="IPR001333">
    <property type="entry name" value="Peptidase_M32_Taq"/>
</dbReference>
<accession>A0A4Q7P042</accession>
<dbReference type="Gene3D" id="1.20.140.70">
    <property type="entry name" value="Oligopeptidase f, N-terminal domain"/>
    <property type="match status" value="1"/>
</dbReference>
<dbReference type="InterPro" id="IPR034006">
    <property type="entry name" value="M3B_PepF_2"/>
</dbReference>
<dbReference type="InterPro" id="IPR001567">
    <property type="entry name" value="Pept_M3A_M3B_dom"/>
</dbReference>
<reference evidence="9 10" key="1">
    <citation type="submission" date="2019-02" db="EMBL/GenBank/DDBJ databases">
        <title>Genomic Encyclopedia of Type Strains, Phase IV (KMG-IV): sequencing the most valuable type-strain genomes for metagenomic binning, comparative biology and taxonomic classification.</title>
        <authorList>
            <person name="Goeker M."/>
        </authorList>
    </citation>
    <scope>NUCLEOTIDE SEQUENCE [LARGE SCALE GENOMIC DNA]</scope>
    <source>
        <strain evidence="9 10">DSM 29486</strain>
    </source>
</reference>
<comment type="similarity">
    <text evidence="6">Belongs to the peptidase M3 family.</text>
</comment>
<keyword evidence="3 6" id="KW-0378">Hydrolase</keyword>
<keyword evidence="5 6" id="KW-0482">Metalloprotease</keyword>
<dbReference type="InterPro" id="IPR011977">
    <property type="entry name" value="Pept_M3B_clade3"/>
</dbReference>
<dbReference type="SUPFAM" id="SSF55486">
    <property type="entry name" value="Metalloproteases ('zincins'), catalytic domain"/>
    <property type="match status" value="1"/>
</dbReference>
<evidence type="ECO:0000256" key="6">
    <source>
        <dbReference type="RuleBase" id="RU003435"/>
    </source>
</evidence>
<protein>
    <submittedName>
        <fullName evidence="9">PepF/M3 family oligoendopeptidase</fullName>
    </submittedName>
</protein>
<dbReference type="CDD" id="cd09607">
    <property type="entry name" value="M3B_PepF"/>
    <property type="match status" value="1"/>
</dbReference>
<dbReference type="AlphaFoldDB" id="A0A4Q7P042"/>
<keyword evidence="1 6" id="KW-0645">Protease</keyword>
<dbReference type="GO" id="GO:0046872">
    <property type="term" value="F:metal ion binding"/>
    <property type="evidence" value="ECO:0007669"/>
    <property type="project" value="UniProtKB-UniRule"/>
</dbReference>
<evidence type="ECO:0000256" key="2">
    <source>
        <dbReference type="ARBA" id="ARBA00022723"/>
    </source>
</evidence>
<feature type="domain" description="Oligopeptidase F N-terminal" evidence="8">
    <location>
        <begin position="113"/>
        <end position="170"/>
    </location>
</feature>